<proteinExistence type="predicted"/>
<protein>
    <submittedName>
        <fullName evidence="1">DUF2199 domain-containing protein</fullName>
    </submittedName>
</protein>
<organism evidence="1">
    <name type="scientific">Kitasatospora sp. CMC57</name>
    <dbReference type="NCBI Taxonomy" id="3231513"/>
    <lineage>
        <taxon>Bacteria</taxon>
        <taxon>Bacillati</taxon>
        <taxon>Actinomycetota</taxon>
        <taxon>Actinomycetes</taxon>
        <taxon>Kitasatosporales</taxon>
        <taxon>Streptomycetaceae</taxon>
        <taxon>Kitasatospora</taxon>
    </lineage>
</organism>
<accession>A0AB33K3C4</accession>
<dbReference type="Pfam" id="PF09965">
    <property type="entry name" value="DUF2199"/>
    <property type="match status" value="1"/>
</dbReference>
<sequence>MVMSAKNGFICTCCGEHHAEVPLNFSSPAPAYWLPEMGGDAKSVLTADQCVIQGESFFVQGLIEIPVIGTDDVFSWGVWVSLSRPNFDRASELWETAGRESEPPYFGWLSTELFLYSPSTINLKTRLHTRPVGTRPFIELEPTDHPLAVEQRTGITRERVQQIAEAVLHPKS</sequence>
<reference evidence="1" key="1">
    <citation type="submission" date="2024-07" db="EMBL/GenBank/DDBJ databases">
        <title>Complete genome sequences of cellulolytic bacteria, Kitasatospora sp. CMC57 and Streptomyces sp. CMC78, isolated from Japanese agricultural soil.</title>
        <authorList>
            <person name="Hashimoto T."/>
            <person name="Ito M."/>
            <person name="Iwamoto M."/>
            <person name="Fukahori D."/>
            <person name="Shoda T."/>
            <person name="Sakoda M."/>
            <person name="Morohoshi T."/>
            <person name="Mitsuboshi M."/>
            <person name="Nishizawa T."/>
        </authorList>
    </citation>
    <scope>NUCLEOTIDE SEQUENCE</scope>
    <source>
        <strain evidence="1">CMC57</strain>
    </source>
</reference>
<dbReference type="AlphaFoldDB" id="A0AB33K3C4"/>
<dbReference type="EMBL" id="AP035881">
    <property type="protein sequence ID" value="BFP46383.1"/>
    <property type="molecule type" value="Genomic_DNA"/>
</dbReference>
<dbReference type="InterPro" id="IPR018697">
    <property type="entry name" value="DUF2199"/>
</dbReference>
<name>A0AB33K3C4_9ACTN</name>
<evidence type="ECO:0000313" key="1">
    <source>
        <dbReference type="EMBL" id="BFP46383.1"/>
    </source>
</evidence>
<gene>
    <name evidence="1" type="ORF">KCMC57_27510</name>
</gene>